<accession>A0ABV5MJD2</accession>
<dbReference type="PANTHER" id="PTHR39515">
    <property type="entry name" value="CONSERVED PROTEIN"/>
    <property type="match status" value="1"/>
</dbReference>
<comment type="caution">
    <text evidence="5">The sequence shown here is derived from an EMBL/GenBank/DDBJ whole genome shotgun (WGS) entry which is preliminary data.</text>
</comment>
<dbReference type="Gene3D" id="1.10.10.10">
    <property type="entry name" value="Winged helix-like DNA-binding domain superfamily/Winged helix DNA-binding domain"/>
    <property type="match status" value="1"/>
</dbReference>
<organism evidence="5 6">
    <name type="scientific">Dactylosporangium vinaceum</name>
    <dbReference type="NCBI Taxonomy" id="53362"/>
    <lineage>
        <taxon>Bacteria</taxon>
        <taxon>Bacillati</taxon>
        <taxon>Actinomycetota</taxon>
        <taxon>Actinomycetes</taxon>
        <taxon>Micromonosporales</taxon>
        <taxon>Micromonosporaceae</taxon>
        <taxon>Dactylosporangium</taxon>
    </lineage>
</organism>
<dbReference type="Proteomes" id="UP001589608">
    <property type="component" value="Unassembled WGS sequence"/>
</dbReference>
<evidence type="ECO:0000313" key="6">
    <source>
        <dbReference type="Proteomes" id="UP001589608"/>
    </source>
</evidence>
<dbReference type="InterPro" id="IPR000835">
    <property type="entry name" value="HTH_MarR-typ"/>
</dbReference>
<dbReference type="SMART" id="SM00347">
    <property type="entry name" value="HTH_MARR"/>
    <property type="match status" value="1"/>
</dbReference>
<feature type="domain" description="HTH marR-type" evidence="4">
    <location>
        <begin position="10"/>
        <end position="145"/>
    </location>
</feature>
<evidence type="ECO:0000313" key="5">
    <source>
        <dbReference type="EMBL" id="MFB9448970.1"/>
    </source>
</evidence>
<sequence>MSATMDADPDLSAARAVRRATQRLSRRLQLQRAADGLSLTKISLLGHLARKGPLAAGALAAADRLQPQSVTRVLAELEADGHIERLEHVADKRRRVFAITDPGRAALREDMRERDEWLASVMHGLTPGERDALLRAAAILERLADAE</sequence>
<dbReference type="InterPro" id="IPR036390">
    <property type="entry name" value="WH_DNA-bd_sf"/>
</dbReference>
<keyword evidence="6" id="KW-1185">Reference proteome</keyword>
<dbReference type="PROSITE" id="PS50995">
    <property type="entry name" value="HTH_MARR_2"/>
    <property type="match status" value="1"/>
</dbReference>
<keyword evidence="3" id="KW-0804">Transcription</keyword>
<keyword evidence="1" id="KW-0805">Transcription regulation</keyword>
<dbReference type="InterPro" id="IPR023187">
    <property type="entry name" value="Tscrpt_reg_MarR-type_CS"/>
</dbReference>
<dbReference type="PROSITE" id="PS01117">
    <property type="entry name" value="HTH_MARR_1"/>
    <property type="match status" value="1"/>
</dbReference>
<dbReference type="InterPro" id="IPR052526">
    <property type="entry name" value="HTH-type_Bedaq_tolerance"/>
</dbReference>
<dbReference type="PANTHER" id="PTHR39515:SF2">
    <property type="entry name" value="HTH-TYPE TRANSCRIPTIONAL REGULATOR RV0880"/>
    <property type="match status" value="1"/>
</dbReference>
<proteinExistence type="predicted"/>
<reference evidence="5 6" key="1">
    <citation type="submission" date="2024-09" db="EMBL/GenBank/DDBJ databases">
        <authorList>
            <person name="Sun Q."/>
            <person name="Mori K."/>
        </authorList>
    </citation>
    <scope>NUCLEOTIDE SEQUENCE [LARGE SCALE GENOMIC DNA]</scope>
    <source>
        <strain evidence="5 6">JCM 3307</strain>
    </source>
</reference>
<gene>
    <name evidence="5" type="ORF">ACFFTR_38340</name>
</gene>
<dbReference type="InterPro" id="IPR036388">
    <property type="entry name" value="WH-like_DNA-bd_sf"/>
</dbReference>
<dbReference type="EMBL" id="JBHMCA010000060">
    <property type="protein sequence ID" value="MFB9448970.1"/>
    <property type="molecule type" value="Genomic_DNA"/>
</dbReference>
<keyword evidence="2" id="KW-0238">DNA-binding</keyword>
<dbReference type="SUPFAM" id="SSF46785">
    <property type="entry name" value="Winged helix' DNA-binding domain"/>
    <property type="match status" value="1"/>
</dbReference>
<evidence type="ECO:0000256" key="1">
    <source>
        <dbReference type="ARBA" id="ARBA00023015"/>
    </source>
</evidence>
<name>A0ABV5MJD2_9ACTN</name>
<evidence type="ECO:0000256" key="3">
    <source>
        <dbReference type="ARBA" id="ARBA00023163"/>
    </source>
</evidence>
<evidence type="ECO:0000259" key="4">
    <source>
        <dbReference type="PROSITE" id="PS50995"/>
    </source>
</evidence>
<dbReference type="Pfam" id="PF12802">
    <property type="entry name" value="MarR_2"/>
    <property type="match status" value="1"/>
</dbReference>
<dbReference type="RefSeq" id="WP_246655546.1">
    <property type="nucleotide sequence ID" value="NZ_CP061913.1"/>
</dbReference>
<protein>
    <submittedName>
        <fullName evidence="5">MarR family winged helix-turn-helix transcriptional regulator</fullName>
    </submittedName>
</protein>
<evidence type="ECO:0000256" key="2">
    <source>
        <dbReference type="ARBA" id="ARBA00023125"/>
    </source>
</evidence>